<dbReference type="RefSeq" id="WP_276095431.1">
    <property type="nucleotide sequence ID" value="NZ_JARJBC010000017.1"/>
</dbReference>
<dbReference type="Proteomes" id="UP001216579">
    <property type="component" value="Unassembled WGS sequence"/>
</dbReference>
<dbReference type="Gene3D" id="3.30.70.1200">
    <property type="entry name" value="Crispr-associated protein, domain 1"/>
    <property type="match status" value="1"/>
</dbReference>
<protein>
    <submittedName>
        <fullName evidence="2">Type I-E CRISPR-associated protein Cas6/Cse3/CasE</fullName>
    </submittedName>
</protein>
<organism evidence="2 3">
    <name type="scientific">Streptomyces silvisoli</name>
    <dbReference type="NCBI Taxonomy" id="3034235"/>
    <lineage>
        <taxon>Bacteria</taxon>
        <taxon>Bacillati</taxon>
        <taxon>Actinomycetota</taxon>
        <taxon>Actinomycetes</taxon>
        <taxon>Kitasatosporales</taxon>
        <taxon>Streptomycetaceae</taxon>
        <taxon>Streptomyces</taxon>
    </lineage>
</organism>
<dbReference type="Gene3D" id="3.30.70.1210">
    <property type="entry name" value="Crispr-associated protein, domain 2"/>
    <property type="match status" value="1"/>
</dbReference>
<dbReference type="InterPro" id="IPR010179">
    <property type="entry name" value="CRISPR-assoc_prot_Cse3"/>
</dbReference>
<reference evidence="2 3" key="1">
    <citation type="submission" date="2023-03" db="EMBL/GenBank/DDBJ databases">
        <title>Draft genome sequence of Streptomyces sp. RB6PN23 isolated from peat swamp forest in Thailand.</title>
        <authorList>
            <person name="Klaysubun C."/>
            <person name="Duangmal K."/>
        </authorList>
    </citation>
    <scope>NUCLEOTIDE SEQUENCE [LARGE SCALE GENOMIC DNA]</scope>
    <source>
        <strain evidence="2 3">RB6PN23</strain>
    </source>
</reference>
<feature type="compositionally biased region" description="Polar residues" evidence="1">
    <location>
        <begin position="151"/>
        <end position="160"/>
    </location>
</feature>
<dbReference type="EMBL" id="JARJBC010000017">
    <property type="protein sequence ID" value="MDF3292364.1"/>
    <property type="molecule type" value="Genomic_DNA"/>
</dbReference>
<dbReference type="SMART" id="SM01101">
    <property type="entry name" value="CRISPR_assoc"/>
    <property type="match status" value="1"/>
</dbReference>
<dbReference type="CDD" id="cd09727">
    <property type="entry name" value="Cas6_I-E"/>
    <property type="match status" value="1"/>
</dbReference>
<sequence length="219" mass="24306">MTVAAYLARIRLNPYSKDVQRDLRYATEMHKTLMRLVPDNVGDTPRQDTGLLYRLDDNEHESVLLVQAAIPLTPHRLPSGYGTVDVKSLAPMFAALRKDLTVRYRITVSPVKRERLPLEQKNQRGKVIPLTGAQADQWWTRRASEAGLHLHSSTATSLRPASSRRNDTHPIKHQLIRYDGTATITDPQALTAAVLDGIGRGKSYGAGLLSLAPVSPRAE</sequence>
<evidence type="ECO:0000313" key="3">
    <source>
        <dbReference type="Proteomes" id="UP001216579"/>
    </source>
</evidence>
<proteinExistence type="predicted"/>
<name>A0ABT5ZRB0_9ACTN</name>
<dbReference type="Pfam" id="PF08798">
    <property type="entry name" value="CRISPR_assoc"/>
    <property type="match status" value="1"/>
</dbReference>
<evidence type="ECO:0000313" key="2">
    <source>
        <dbReference type="EMBL" id="MDF3292364.1"/>
    </source>
</evidence>
<dbReference type="SUPFAM" id="SSF117987">
    <property type="entry name" value="CRISPR-associated protein"/>
    <property type="match status" value="2"/>
</dbReference>
<accession>A0ABT5ZRB0</accession>
<feature type="region of interest" description="Disordered" evidence="1">
    <location>
        <begin position="150"/>
        <end position="169"/>
    </location>
</feature>
<evidence type="ECO:0000256" key="1">
    <source>
        <dbReference type="SAM" id="MobiDB-lite"/>
    </source>
</evidence>
<gene>
    <name evidence="2" type="primary">cas6e</name>
    <name evidence="2" type="ORF">P3G67_24640</name>
</gene>
<comment type="caution">
    <text evidence="2">The sequence shown here is derived from an EMBL/GenBank/DDBJ whole genome shotgun (WGS) entry which is preliminary data.</text>
</comment>
<keyword evidence="3" id="KW-1185">Reference proteome</keyword>
<dbReference type="NCBIfam" id="TIGR01907">
    <property type="entry name" value="casE_Cse3"/>
    <property type="match status" value="1"/>
</dbReference>